<dbReference type="CDD" id="cd04458">
    <property type="entry name" value="CSP_CDS"/>
    <property type="match status" value="1"/>
</dbReference>
<dbReference type="SMART" id="SM00357">
    <property type="entry name" value="CSP"/>
    <property type="match status" value="1"/>
</dbReference>
<proteinExistence type="predicted"/>
<evidence type="ECO:0000313" key="4">
    <source>
        <dbReference type="EMBL" id="TGN41431.1"/>
    </source>
</evidence>
<dbReference type="PANTHER" id="PTHR46565:SF5">
    <property type="entry name" value="COLD SHOCK PROTEIN 2-LIKE"/>
    <property type="match status" value="1"/>
</dbReference>
<dbReference type="GO" id="GO:0005829">
    <property type="term" value="C:cytosol"/>
    <property type="evidence" value="ECO:0007669"/>
    <property type="project" value="UniProtKB-ARBA"/>
</dbReference>
<feature type="domain" description="CSD" evidence="3">
    <location>
        <begin position="1"/>
        <end position="66"/>
    </location>
</feature>
<dbReference type="Pfam" id="PF00313">
    <property type="entry name" value="CSD"/>
    <property type="match status" value="1"/>
</dbReference>
<dbReference type="RefSeq" id="WP_135801816.1">
    <property type="nucleotide sequence ID" value="NZ_SRPF01000001.1"/>
</dbReference>
<dbReference type="Proteomes" id="UP000298325">
    <property type="component" value="Unassembled WGS sequence"/>
</dbReference>
<dbReference type="EMBL" id="SRPF01000001">
    <property type="protein sequence ID" value="TGN41431.1"/>
    <property type="molecule type" value="Genomic_DNA"/>
</dbReference>
<reference evidence="4 5" key="1">
    <citation type="submission" date="2019-04" db="EMBL/GenBank/DDBJ databases">
        <authorList>
            <person name="Park S."/>
            <person name="Yoon J.-H."/>
        </authorList>
    </citation>
    <scope>NUCLEOTIDE SEQUENCE [LARGE SCALE GENOMIC DNA]</scope>
    <source>
        <strain evidence="4 5">HJM-18</strain>
    </source>
</reference>
<sequence>MPQGKVKWFNNAKGYGFIIEDGCTDDLFAHFSSVQMEGYKTLKAGQPVTFEKKPSDKGVHAVNIVPQDMPQRHDNAAGAETSSGSEPASDSASGPKDESGPAAFEAHQRAVNG</sequence>
<dbReference type="OrthoDB" id="9810590at2"/>
<dbReference type="GO" id="GO:0003676">
    <property type="term" value="F:nucleic acid binding"/>
    <property type="evidence" value="ECO:0007669"/>
    <property type="project" value="InterPro"/>
</dbReference>
<dbReference type="AlphaFoldDB" id="A0A4Z1C4W2"/>
<dbReference type="Gene3D" id="2.40.50.140">
    <property type="entry name" value="Nucleic acid-binding proteins"/>
    <property type="match status" value="1"/>
</dbReference>
<dbReference type="SUPFAM" id="SSF50249">
    <property type="entry name" value="Nucleic acid-binding proteins"/>
    <property type="match status" value="1"/>
</dbReference>
<name>A0A4Z1C4W2_9GAMM</name>
<dbReference type="InterPro" id="IPR002059">
    <property type="entry name" value="CSP_DNA-bd"/>
</dbReference>
<protein>
    <submittedName>
        <fullName evidence="4">Cold-shock protein</fullName>
    </submittedName>
</protein>
<evidence type="ECO:0000259" key="3">
    <source>
        <dbReference type="PROSITE" id="PS51857"/>
    </source>
</evidence>
<evidence type="ECO:0000256" key="1">
    <source>
        <dbReference type="RuleBase" id="RU000408"/>
    </source>
</evidence>
<dbReference type="PROSITE" id="PS51857">
    <property type="entry name" value="CSD_2"/>
    <property type="match status" value="1"/>
</dbReference>
<evidence type="ECO:0000256" key="2">
    <source>
        <dbReference type="SAM" id="MobiDB-lite"/>
    </source>
</evidence>
<organism evidence="4 5">
    <name type="scientific">Marinobacter confluentis</name>
    <dbReference type="NCBI Taxonomy" id="1697557"/>
    <lineage>
        <taxon>Bacteria</taxon>
        <taxon>Pseudomonadati</taxon>
        <taxon>Pseudomonadota</taxon>
        <taxon>Gammaproteobacteria</taxon>
        <taxon>Pseudomonadales</taxon>
        <taxon>Marinobacteraceae</taxon>
        <taxon>Marinobacter</taxon>
    </lineage>
</organism>
<feature type="region of interest" description="Disordered" evidence="2">
    <location>
        <begin position="64"/>
        <end position="113"/>
    </location>
</feature>
<gene>
    <name evidence="4" type="ORF">E5Q11_02510</name>
</gene>
<dbReference type="InterPro" id="IPR011129">
    <property type="entry name" value="CSD"/>
</dbReference>
<evidence type="ECO:0000313" key="5">
    <source>
        <dbReference type="Proteomes" id="UP000298325"/>
    </source>
</evidence>
<accession>A0A4Z1C4W2</accession>
<dbReference type="InterPro" id="IPR019844">
    <property type="entry name" value="CSD_CS"/>
</dbReference>
<comment type="caution">
    <text evidence="4">The sequence shown here is derived from an EMBL/GenBank/DDBJ whole genome shotgun (WGS) entry which is preliminary data.</text>
</comment>
<keyword evidence="5" id="KW-1185">Reference proteome</keyword>
<comment type="subcellular location">
    <subcellularLocation>
        <location evidence="1">Cytoplasm</location>
    </subcellularLocation>
</comment>
<dbReference type="PANTHER" id="PTHR46565">
    <property type="entry name" value="COLD SHOCK DOMAIN PROTEIN 2"/>
    <property type="match status" value="1"/>
</dbReference>
<dbReference type="PRINTS" id="PR00050">
    <property type="entry name" value="COLDSHOCK"/>
</dbReference>
<dbReference type="InterPro" id="IPR012340">
    <property type="entry name" value="NA-bd_OB-fold"/>
</dbReference>
<feature type="compositionally biased region" description="Low complexity" evidence="2">
    <location>
        <begin position="82"/>
        <end position="94"/>
    </location>
</feature>
<dbReference type="PROSITE" id="PS00352">
    <property type="entry name" value="CSD_1"/>
    <property type="match status" value="1"/>
</dbReference>